<feature type="signal peptide" evidence="1">
    <location>
        <begin position="1"/>
        <end position="18"/>
    </location>
</feature>
<sequence>MKMMIGMLIWLVPLTACTSISDSSNVSIERGPWISLHDFGAPSLPASDAQANK</sequence>
<protein>
    <recommendedName>
        <fullName evidence="4">Lipoprotein</fullName>
    </recommendedName>
</protein>
<gene>
    <name evidence="2" type="ORF">AWB82_04527</name>
</gene>
<comment type="caution">
    <text evidence="2">The sequence shown here is derived from an EMBL/GenBank/DDBJ whole genome shotgun (WGS) entry which is preliminary data.</text>
</comment>
<keyword evidence="3" id="KW-1185">Reference proteome</keyword>
<name>A0A158BUC9_9BURK</name>
<evidence type="ECO:0008006" key="4">
    <source>
        <dbReference type="Google" id="ProtNLM"/>
    </source>
</evidence>
<keyword evidence="1" id="KW-0732">Signal</keyword>
<accession>A0A158BUC9</accession>
<evidence type="ECO:0000313" key="2">
    <source>
        <dbReference type="EMBL" id="SAK73296.1"/>
    </source>
</evidence>
<dbReference type="RefSeq" id="WP_159462618.1">
    <property type="nucleotide sequence ID" value="NZ_FCOJ02000035.1"/>
</dbReference>
<dbReference type="Proteomes" id="UP000054596">
    <property type="component" value="Unassembled WGS sequence"/>
</dbReference>
<reference evidence="2" key="1">
    <citation type="submission" date="2016-01" db="EMBL/GenBank/DDBJ databases">
        <authorList>
            <person name="Peeters C."/>
        </authorList>
    </citation>
    <scope>NUCLEOTIDE SEQUENCE [LARGE SCALE GENOMIC DNA]</scope>
    <source>
        <strain evidence="2">LMG 29325</strain>
    </source>
</reference>
<evidence type="ECO:0000256" key="1">
    <source>
        <dbReference type="SAM" id="SignalP"/>
    </source>
</evidence>
<dbReference type="AlphaFoldDB" id="A0A158BUC9"/>
<organism evidence="2 3">
    <name type="scientific">Caballeronia glebae</name>
    <dbReference type="NCBI Taxonomy" id="1777143"/>
    <lineage>
        <taxon>Bacteria</taxon>
        <taxon>Pseudomonadati</taxon>
        <taxon>Pseudomonadota</taxon>
        <taxon>Betaproteobacteria</taxon>
        <taxon>Burkholderiales</taxon>
        <taxon>Burkholderiaceae</taxon>
        <taxon>Caballeronia</taxon>
    </lineage>
</organism>
<dbReference type="EMBL" id="FCOJ02000035">
    <property type="protein sequence ID" value="SAK73296.1"/>
    <property type="molecule type" value="Genomic_DNA"/>
</dbReference>
<proteinExistence type="predicted"/>
<evidence type="ECO:0000313" key="3">
    <source>
        <dbReference type="Proteomes" id="UP000054596"/>
    </source>
</evidence>
<feature type="chain" id="PRO_5007622254" description="Lipoprotein" evidence="1">
    <location>
        <begin position="19"/>
        <end position="53"/>
    </location>
</feature>